<dbReference type="EC" id="2.7.7.68" evidence="5"/>
<dbReference type="InterPro" id="IPR002835">
    <property type="entry name" value="CofC"/>
</dbReference>
<dbReference type="Gene3D" id="3.90.550.10">
    <property type="entry name" value="Spore Coat Polysaccharide Biosynthesis Protein SpsA, Chain A"/>
    <property type="match status" value="1"/>
</dbReference>
<dbReference type="AlphaFoldDB" id="A0A897MY40"/>
<evidence type="ECO:0000256" key="1">
    <source>
        <dbReference type="ARBA" id="ARBA00022679"/>
    </source>
</evidence>
<dbReference type="EMBL" id="CP064787">
    <property type="protein sequence ID" value="QSG04908.1"/>
    <property type="molecule type" value="Genomic_DNA"/>
</dbReference>
<dbReference type="GO" id="GO:0005525">
    <property type="term" value="F:GTP binding"/>
    <property type="evidence" value="ECO:0007669"/>
    <property type="project" value="UniProtKB-KW"/>
</dbReference>
<dbReference type="Proteomes" id="UP000663525">
    <property type="component" value="Chromosome"/>
</dbReference>
<comment type="function">
    <text evidence="5">Guanylyltransferase that catalyzes the activation of (2S)-2-phospholactate (2-PL) as (2S)-lactyl-2-diphospho-5'-guanosine, via the condensation of 2-PL with GTP. It is involved in the biosynthesis of coenzyme F420, a hydride carrier cofactor.</text>
</comment>
<keyword evidence="3 5" id="KW-0547">Nucleotide-binding</keyword>
<comment type="subunit">
    <text evidence="5">Homodimer.</text>
</comment>
<evidence type="ECO:0000256" key="3">
    <source>
        <dbReference type="ARBA" id="ARBA00022741"/>
    </source>
</evidence>
<protein>
    <recommendedName>
        <fullName evidence="5">2-phospho-L-lactate guanylyltransferase</fullName>
        <shortName evidence="5">LP guanylyltransferase</shortName>
        <ecNumber evidence="5">2.7.7.68</ecNumber>
    </recommendedName>
</protein>
<evidence type="ECO:0000256" key="2">
    <source>
        <dbReference type="ARBA" id="ARBA00022695"/>
    </source>
</evidence>
<gene>
    <name evidence="5" type="primary">cofC</name>
    <name evidence="6" type="ORF">HSR121_0553</name>
</gene>
<keyword evidence="2 5" id="KW-0548">Nucleotidyltransferase</keyword>
<dbReference type="GO" id="GO:0052645">
    <property type="term" value="P:F420-0 metabolic process"/>
    <property type="evidence" value="ECO:0007669"/>
    <property type="project" value="UniProtKB-UniRule"/>
</dbReference>
<dbReference type="PANTHER" id="PTHR40392">
    <property type="entry name" value="2-PHOSPHO-L-LACTATE GUANYLYLTRANSFERASE"/>
    <property type="match status" value="1"/>
</dbReference>
<evidence type="ECO:0000256" key="5">
    <source>
        <dbReference type="HAMAP-Rule" id="MF_02114"/>
    </source>
</evidence>
<comment type="similarity">
    <text evidence="5">Belongs to the CofC family.</text>
</comment>
<dbReference type="HAMAP" id="MF_02114">
    <property type="entry name" value="CofC"/>
    <property type="match status" value="1"/>
</dbReference>
<dbReference type="NCBIfam" id="TIGR03552">
    <property type="entry name" value="F420_cofC"/>
    <property type="match status" value="1"/>
</dbReference>
<evidence type="ECO:0000256" key="4">
    <source>
        <dbReference type="ARBA" id="ARBA00023134"/>
    </source>
</evidence>
<name>A0A897MY40_9EURY</name>
<proteinExistence type="inferred from homology"/>
<sequence>MHVVVPFDAREPKTRLSPVLEPDERREFARVMLQSVCSTVEATGHEPTVLATADPDIEWPVRVDDRSLSDAVNAMLAERADPVAVVMADLALSTPAALERVFAADGEVVLVAGRGGGTNVALARHPDFRVDYHGVSIRDHRERAAAVGVEPEFVDSFRLATDVDEPADLAEVLLHGQGEPTAWLRDHAVEVAVADGRVTVQRDE</sequence>
<accession>A0A897MY40</accession>
<dbReference type="SUPFAM" id="SSF53448">
    <property type="entry name" value="Nucleotide-diphospho-sugar transferases"/>
    <property type="match status" value="1"/>
</dbReference>
<dbReference type="RefSeq" id="WP_229114384.1">
    <property type="nucleotide sequence ID" value="NZ_CP064787.1"/>
</dbReference>
<keyword evidence="4 5" id="KW-0342">GTP-binding</keyword>
<comment type="pathway">
    <text evidence="5">Cofactor biosynthesis; coenzyme F420 biosynthesis.</text>
</comment>
<organism evidence="6 7">
    <name type="scientific">Halapricum desulfuricans</name>
    <dbReference type="NCBI Taxonomy" id="2841257"/>
    <lineage>
        <taxon>Archaea</taxon>
        <taxon>Methanobacteriati</taxon>
        <taxon>Methanobacteriota</taxon>
        <taxon>Stenosarchaea group</taxon>
        <taxon>Halobacteria</taxon>
        <taxon>Halobacteriales</taxon>
        <taxon>Haloarculaceae</taxon>
        <taxon>Halapricum</taxon>
    </lineage>
</organism>
<keyword evidence="1 5" id="KW-0808">Transferase</keyword>
<comment type="catalytic activity">
    <reaction evidence="5">
        <text>(2S)-2-phospholactate + GTP + H(+) = (2S)-lactyl-2-diphospho-5'-guanosine + diphosphate</text>
        <dbReference type="Rhea" id="RHEA:63424"/>
        <dbReference type="ChEBI" id="CHEBI:15378"/>
        <dbReference type="ChEBI" id="CHEBI:33019"/>
        <dbReference type="ChEBI" id="CHEBI:37565"/>
        <dbReference type="ChEBI" id="CHEBI:59435"/>
        <dbReference type="ChEBI" id="CHEBI:59906"/>
        <dbReference type="EC" id="2.7.7.68"/>
    </reaction>
</comment>
<dbReference type="GO" id="GO:0043814">
    <property type="term" value="F:phospholactate guanylyltransferase activity"/>
    <property type="evidence" value="ECO:0007669"/>
    <property type="project" value="UniProtKB-EC"/>
</dbReference>
<dbReference type="Pfam" id="PF01983">
    <property type="entry name" value="CofC"/>
    <property type="match status" value="1"/>
</dbReference>
<dbReference type="GeneID" id="68854199"/>
<dbReference type="Gene3D" id="6.10.140.50">
    <property type="match status" value="1"/>
</dbReference>
<dbReference type="PANTHER" id="PTHR40392:SF1">
    <property type="entry name" value="2-PHOSPHO-L-LACTATE GUANYLYLTRANSFERASE"/>
    <property type="match status" value="1"/>
</dbReference>
<evidence type="ECO:0000313" key="7">
    <source>
        <dbReference type="Proteomes" id="UP000663525"/>
    </source>
</evidence>
<dbReference type="UniPathway" id="UPA00071"/>
<evidence type="ECO:0000313" key="6">
    <source>
        <dbReference type="EMBL" id="QSG04908.1"/>
    </source>
</evidence>
<dbReference type="InterPro" id="IPR029044">
    <property type="entry name" value="Nucleotide-diphossugar_trans"/>
</dbReference>
<reference evidence="6" key="1">
    <citation type="submission" date="2020-11" db="EMBL/GenBank/DDBJ databases">
        <title>Carbohydrate-dependent, anaerobic sulfur respiration: A novel catabolism in halophilic archaea.</title>
        <authorList>
            <person name="Sorokin D.Y."/>
            <person name="Messina E."/>
            <person name="Smedile F."/>
            <person name="La Cono V."/>
            <person name="Hallsworth J.E."/>
            <person name="Yakimov M.M."/>
        </authorList>
    </citation>
    <scope>NUCLEOTIDE SEQUENCE</scope>
    <source>
        <strain evidence="6">HSR12-1</strain>
    </source>
</reference>